<dbReference type="RefSeq" id="WP_147168531.1">
    <property type="nucleotide sequence ID" value="NZ_VOOR01000037.1"/>
</dbReference>
<dbReference type="AlphaFoldDB" id="A0A5C6RK71"/>
<dbReference type="EMBL" id="VOOR01000037">
    <property type="protein sequence ID" value="TXB62100.1"/>
    <property type="molecule type" value="Genomic_DNA"/>
</dbReference>
<accession>A0A5C6RK71</accession>
<dbReference type="Proteomes" id="UP000321580">
    <property type="component" value="Unassembled WGS sequence"/>
</dbReference>
<dbReference type="SUPFAM" id="SSF55729">
    <property type="entry name" value="Acyl-CoA N-acyltransferases (Nat)"/>
    <property type="match status" value="1"/>
</dbReference>
<dbReference type="InterPro" id="IPR000182">
    <property type="entry name" value="GNAT_dom"/>
</dbReference>
<dbReference type="OrthoDB" id="9812988at2"/>
<comment type="caution">
    <text evidence="2">The sequence shown here is derived from an EMBL/GenBank/DDBJ whole genome shotgun (WGS) entry which is preliminary data.</text>
</comment>
<proteinExistence type="predicted"/>
<name>A0A5C6RK71_9BACT</name>
<dbReference type="GO" id="GO:0016747">
    <property type="term" value="F:acyltransferase activity, transferring groups other than amino-acyl groups"/>
    <property type="evidence" value="ECO:0007669"/>
    <property type="project" value="InterPro"/>
</dbReference>
<feature type="domain" description="N-acetyltransferase" evidence="1">
    <location>
        <begin position="5"/>
        <end position="151"/>
    </location>
</feature>
<protein>
    <submittedName>
        <fullName evidence="2">GNAT family N-acetyltransferase</fullName>
    </submittedName>
</protein>
<dbReference type="Gene3D" id="3.40.630.30">
    <property type="match status" value="1"/>
</dbReference>
<dbReference type="Pfam" id="PF00583">
    <property type="entry name" value="Acetyltransf_1"/>
    <property type="match status" value="1"/>
</dbReference>
<sequence>MKFDILIADAAHEPFAEEICDNYAESARSRGTGIAKREPDYIRTKIRNGNAIIAMQDGKVAGFCYIEVWSHERYVANSGLIVFPDFRQHGLARLIKAKAFELSRNKYPNARLFGITTSLPVMRINSDLGYRPVTFSELTQDEAFWKGCQSCPNYDILERNQRRMCLCTAMLAPSKAEEEARMAHDLSSLVINNR</sequence>
<gene>
    <name evidence="2" type="ORF">FRY97_15800</name>
</gene>
<keyword evidence="2" id="KW-0808">Transferase</keyword>
<evidence type="ECO:0000313" key="3">
    <source>
        <dbReference type="Proteomes" id="UP000321580"/>
    </source>
</evidence>
<reference evidence="2 3" key="1">
    <citation type="submission" date="2019-08" db="EMBL/GenBank/DDBJ databases">
        <title>Genome of Phaeodactylibacter luteus.</title>
        <authorList>
            <person name="Bowman J.P."/>
        </authorList>
    </citation>
    <scope>NUCLEOTIDE SEQUENCE [LARGE SCALE GENOMIC DNA]</scope>
    <source>
        <strain evidence="2 3">KCTC 42180</strain>
    </source>
</reference>
<evidence type="ECO:0000259" key="1">
    <source>
        <dbReference type="PROSITE" id="PS51186"/>
    </source>
</evidence>
<keyword evidence="3" id="KW-1185">Reference proteome</keyword>
<dbReference type="PROSITE" id="PS51186">
    <property type="entry name" value="GNAT"/>
    <property type="match status" value="1"/>
</dbReference>
<dbReference type="CDD" id="cd04301">
    <property type="entry name" value="NAT_SF"/>
    <property type="match status" value="1"/>
</dbReference>
<organism evidence="2 3">
    <name type="scientific">Phaeodactylibacter luteus</name>
    <dbReference type="NCBI Taxonomy" id="1564516"/>
    <lineage>
        <taxon>Bacteria</taxon>
        <taxon>Pseudomonadati</taxon>
        <taxon>Bacteroidota</taxon>
        <taxon>Saprospiria</taxon>
        <taxon>Saprospirales</taxon>
        <taxon>Haliscomenobacteraceae</taxon>
        <taxon>Phaeodactylibacter</taxon>
    </lineage>
</organism>
<evidence type="ECO:0000313" key="2">
    <source>
        <dbReference type="EMBL" id="TXB62100.1"/>
    </source>
</evidence>
<dbReference type="InterPro" id="IPR016181">
    <property type="entry name" value="Acyl_CoA_acyltransferase"/>
</dbReference>